<evidence type="ECO:0000313" key="2">
    <source>
        <dbReference type="Proteomes" id="UP000282060"/>
    </source>
</evidence>
<dbReference type="InterPro" id="IPR021730">
    <property type="entry name" value="YdbH"/>
</dbReference>
<evidence type="ECO:0000313" key="1">
    <source>
        <dbReference type="EMBL" id="RTR32119.1"/>
    </source>
</evidence>
<dbReference type="Proteomes" id="UP000282060">
    <property type="component" value="Unassembled WGS sequence"/>
</dbReference>
<dbReference type="EMBL" id="RXNV01000004">
    <property type="protein sequence ID" value="RTR32119.1"/>
    <property type="molecule type" value="Genomic_DNA"/>
</dbReference>
<gene>
    <name evidence="1" type="ORF">EKG39_11845</name>
</gene>
<dbReference type="AlphaFoldDB" id="A0A431W9W4"/>
<name>A0A431W9W4_9GAMM</name>
<keyword evidence="2" id="KW-1185">Reference proteome</keyword>
<proteinExistence type="predicted"/>
<accession>A0A431W9W4</accession>
<organism evidence="1 2">
    <name type="scientific">Shewanella atlantica</name>
    <dbReference type="NCBI Taxonomy" id="271099"/>
    <lineage>
        <taxon>Bacteria</taxon>
        <taxon>Pseudomonadati</taxon>
        <taxon>Pseudomonadota</taxon>
        <taxon>Gammaproteobacteria</taxon>
        <taxon>Alteromonadales</taxon>
        <taxon>Shewanellaceae</taxon>
        <taxon>Shewanella</taxon>
    </lineage>
</organism>
<dbReference type="OrthoDB" id="5596796at2"/>
<dbReference type="Pfam" id="PF11739">
    <property type="entry name" value="YdbH-like"/>
    <property type="match status" value="1"/>
</dbReference>
<comment type="caution">
    <text evidence="1">The sequence shown here is derived from an EMBL/GenBank/DDBJ whole genome shotgun (WGS) entry which is preliminary data.</text>
</comment>
<reference evidence="1 2" key="1">
    <citation type="submission" date="2018-12" db="EMBL/GenBank/DDBJ databases">
        <authorList>
            <person name="Yu L."/>
        </authorList>
    </citation>
    <scope>NUCLEOTIDE SEQUENCE [LARGE SCALE GENOMIC DNA]</scope>
    <source>
        <strain evidence="1 2">HAW-EB5</strain>
    </source>
</reference>
<protein>
    <submittedName>
        <fullName evidence="1">Uncharacterized protein</fullName>
    </submittedName>
</protein>
<sequence length="1190" mass="131763">MLRQLSRAKRLILAFTLILLTLFVVLASTYERLTITLANRYLIEYDTQITELSIRPDSLNVWHFPRLTLKVHGSLVEIADLVISLDKAFSPFQLFTNQLSLNQIDKISLAKIDVALNPAVLTEEGKNLDEQGPTLALDLNQLPEIDIGKTSLTLVGIDPARLSLVMDKLQLDETGKLNTSLRHQGNKLFALTANLTEQRWQISTSLVFDELTSFLSRLSTQELNDNALLPLLNLKQRIEDANIELTGRLNSTIDLNLKTAQLKSHHALSGAKVILGNLESLTLEPRSIDTYQNAESAQEIQNQSDRVNLEFDLIGHLADLSLSLRPFTLSIAPSPAQQKVLLNLIQDDAVKAQIAKVIQTLTAESSPEIQLSLQQPLTYSLQDKRVNWGELQLGINQSKLDAFISLNEVTLSLPHKNREANRQQLSLNGKWQFRAEHQQALSLNDLLVEPLSIEDKSIAGESFEDKPIANNSIADITLGASSLALEGRIAITANNDPLSNEITPSFSVELNINKNAQISSSLFTVKERQDSPPGQVESDFSFSNQTARLSLHNDIAVSYDQAGRLDIALPKLTMSLGPLSYRHLNPSSKSKTLEFDAEALTFSSSQPSRLRVSLTKTSNRDGDKPDLGFEFTGAPFTLSSSSIRYADINQSGQGDISKGSSSDSLITTEHIQFTSQGNTRLTLGDSQPDEAAQYKSQRSLDISLPSLSLEQTQTELSHKPFPTSSKDHYFVSLPRLVLQLESPSSVSIQFSPQLQSAVSEANHESDFQQWLKTSMLENRLSYEVDGLEINHTYIKNKRKRKQKLLHLYQASLSQTLKWNDYRLDSQEHWSIDGLEIESEHSLIPGIENQPLLQGKLQLDTELSTLLFPVKNSYSLPGDLYIDGQTRLQANYQFRQFEQANQFDLELSPKLSSLSGSINDLPFEDVDISARCHLKLKQDSKQFNSSTFTCPEMDLVAAAFNPGVLLTNLTASGDISLSHDDARLTEPSNENLIDGQKPLPADKIAANLSDAEIHLNAAGDLLGGQLLLPEFSLKLHDKSHGYLVLQGLSLEELIAIQPQVGLYADGTFDGVLPVDLINGKVSVTGGRLAARAPGGLISVSGNPAVEQMRQSQPYLDFAFSTMEHLQYTQLSSTFDMEPSGDAVLKVKVKGRGKGIERPIHLNYSQEENMLQLLKSLQVGDKLQTQIEQSMN</sequence>